<name>A0A5N5HEQ5_9ROSA</name>
<comment type="caution">
    <text evidence="1">The sequence shown here is derived from an EMBL/GenBank/DDBJ whole genome shotgun (WGS) entry which is preliminary data.</text>
</comment>
<proteinExistence type="predicted"/>
<reference evidence="1 2" key="3">
    <citation type="submission" date="2019-11" db="EMBL/GenBank/DDBJ databases">
        <title>A de novo genome assembly of a pear dwarfing rootstock.</title>
        <authorList>
            <person name="Wang F."/>
            <person name="Wang J."/>
            <person name="Li S."/>
            <person name="Zhang Y."/>
            <person name="Fang M."/>
            <person name="Ma L."/>
            <person name="Zhao Y."/>
            <person name="Jiang S."/>
        </authorList>
    </citation>
    <scope>NUCLEOTIDE SEQUENCE [LARGE SCALE GENOMIC DNA]</scope>
    <source>
        <strain evidence="1">S2</strain>
        <tissue evidence="1">Leaf</tissue>
    </source>
</reference>
<reference evidence="2" key="2">
    <citation type="submission" date="2019-10" db="EMBL/GenBank/DDBJ databases">
        <title>A de novo genome assembly of a pear dwarfing rootstock.</title>
        <authorList>
            <person name="Wang F."/>
            <person name="Wang J."/>
            <person name="Li S."/>
            <person name="Zhang Y."/>
            <person name="Fang M."/>
            <person name="Ma L."/>
            <person name="Zhao Y."/>
            <person name="Jiang S."/>
        </authorList>
    </citation>
    <scope>NUCLEOTIDE SEQUENCE [LARGE SCALE GENOMIC DNA]</scope>
</reference>
<accession>A0A5N5HEQ5</accession>
<dbReference type="OrthoDB" id="1829749at2759"/>
<reference evidence="1 2" key="1">
    <citation type="submission" date="2019-09" db="EMBL/GenBank/DDBJ databases">
        <authorList>
            <person name="Ou C."/>
        </authorList>
    </citation>
    <scope>NUCLEOTIDE SEQUENCE [LARGE SCALE GENOMIC DNA]</scope>
    <source>
        <strain evidence="1">S2</strain>
        <tissue evidence="1">Leaf</tissue>
    </source>
</reference>
<keyword evidence="2" id="KW-1185">Reference proteome</keyword>
<dbReference type="EMBL" id="SMOL01000160">
    <property type="protein sequence ID" value="KAB2626345.1"/>
    <property type="molecule type" value="Genomic_DNA"/>
</dbReference>
<sequence length="141" mass="16426">MGERFEGLKLYTSFSPSNEIDYEIVVLKFERLEPIQVNQRIYNKCDMVIQNIRLSLLHNKILNYFGCLLYLYEEEANITLWLDIAHSFFSLSLETLAQPTIADFTSLKVKLFLENIVLNNTSSTLFFIDPDTPKLNSYKSV</sequence>
<evidence type="ECO:0000313" key="2">
    <source>
        <dbReference type="Proteomes" id="UP000327157"/>
    </source>
</evidence>
<dbReference type="Gene3D" id="2.40.50.140">
    <property type="entry name" value="Nucleic acid-binding proteins"/>
    <property type="match status" value="1"/>
</dbReference>
<dbReference type="AlphaFoldDB" id="A0A5N5HEQ5"/>
<protein>
    <submittedName>
        <fullName evidence="1">Uncharacterized protein</fullName>
    </submittedName>
</protein>
<organism evidence="1 2">
    <name type="scientific">Pyrus ussuriensis x Pyrus communis</name>
    <dbReference type="NCBI Taxonomy" id="2448454"/>
    <lineage>
        <taxon>Eukaryota</taxon>
        <taxon>Viridiplantae</taxon>
        <taxon>Streptophyta</taxon>
        <taxon>Embryophyta</taxon>
        <taxon>Tracheophyta</taxon>
        <taxon>Spermatophyta</taxon>
        <taxon>Magnoliopsida</taxon>
        <taxon>eudicotyledons</taxon>
        <taxon>Gunneridae</taxon>
        <taxon>Pentapetalae</taxon>
        <taxon>rosids</taxon>
        <taxon>fabids</taxon>
        <taxon>Rosales</taxon>
        <taxon>Rosaceae</taxon>
        <taxon>Amygdaloideae</taxon>
        <taxon>Maleae</taxon>
        <taxon>Pyrus</taxon>
    </lineage>
</organism>
<dbReference type="InterPro" id="IPR012340">
    <property type="entry name" value="NA-bd_OB-fold"/>
</dbReference>
<evidence type="ECO:0000313" key="1">
    <source>
        <dbReference type="EMBL" id="KAB2626345.1"/>
    </source>
</evidence>
<dbReference type="Proteomes" id="UP000327157">
    <property type="component" value="Chromosome 16"/>
</dbReference>
<gene>
    <name evidence="1" type="ORF">D8674_018005</name>
</gene>